<name>A0AAE1HPJ6_9NEOP</name>
<feature type="region of interest" description="Disordered" evidence="1">
    <location>
        <begin position="159"/>
        <end position="285"/>
    </location>
</feature>
<feature type="compositionally biased region" description="Low complexity" evidence="1">
    <location>
        <begin position="257"/>
        <end position="270"/>
    </location>
</feature>
<feature type="compositionally biased region" description="Basic and acidic residues" evidence="1">
    <location>
        <begin position="185"/>
        <end position="198"/>
    </location>
</feature>
<accession>A0AAE1HPJ6</accession>
<dbReference type="Proteomes" id="UP001219518">
    <property type="component" value="Unassembled WGS sequence"/>
</dbReference>
<dbReference type="GO" id="GO:0004519">
    <property type="term" value="F:endonuclease activity"/>
    <property type="evidence" value="ECO:0007669"/>
    <property type="project" value="UniProtKB-KW"/>
</dbReference>
<dbReference type="AlphaFoldDB" id="A0AAE1HPJ6"/>
<evidence type="ECO:0000256" key="1">
    <source>
        <dbReference type="SAM" id="MobiDB-lite"/>
    </source>
</evidence>
<reference evidence="2" key="2">
    <citation type="journal article" date="2023" name="BMC Genomics">
        <title>Pest status, molecular evolution, and epigenetic factors derived from the genome assembly of Frankliniella fusca, a thysanopteran phytovirus vector.</title>
        <authorList>
            <person name="Catto M.A."/>
            <person name="Labadie P.E."/>
            <person name="Jacobson A.L."/>
            <person name="Kennedy G.G."/>
            <person name="Srinivasan R."/>
            <person name="Hunt B.G."/>
        </authorList>
    </citation>
    <scope>NUCLEOTIDE SEQUENCE</scope>
    <source>
        <strain evidence="2">PL_HMW_Pooled</strain>
    </source>
</reference>
<sequence length="611" mass="66271">MDLSDPCGAAARTAQAPPAGEVVVELDGTPPGSPGPPSHLPGPGLGLGLGLPGTSSTPGLSMAAGPISTALAKRPNLIEANTNTDFLIWLRSIPKEERMERIQKVVKRSVIGKTSAKLTILRLRSKVEVRLEKLDVLRCVINHYAQHRSNTNSAEFVEDVAPVRRKSPTKVASQRPCPLSRKRQVKMDSSHIQDKQPKLVDLSEESENAKDKEPDNPAVEGLPQRSINCLPAPSCSVDMPEQCSDDSAVVRSESAKRSPLSRSPSAPSESPLKHASASHQAETPSAALIAKSRPKETKQPIMQSASMVLSSTVQKPQQAPMLTARIIDSEIADVALAIAATEAELVKLHEQLVSFERLGPSSKKNTRTITALLESSAILENKAKCVKSCVDKGVMKKLGNTFYPRLLHQVQKNQKLNLYSNMRLMSMVNMLLGLSLPNSDPRHTLSAFVAKSLYDQRPRAQSTEDTAPRIVPSKSTVQPITKRFQEVSVITENMTQSSSGQPTVPVAGWEGTSSQVPQNSKQRFHAALQLQPSPNVTVDHTRQEVQQLPPRPQNVISHQILTQVQERGHPVNAALPQLAPYRQSGVQVIPNVSPVARTTSRDSGIATPELH</sequence>
<evidence type="ECO:0000313" key="2">
    <source>
        <dbReference type="EMBL" id="KAK3924375.1"/>
    </source>
</evidence>
<evidence type="ECO:0000313" key="3">
    <source>
        <dbReference type="Proteomes" id="UP001219518"/>
    </source>
</evidence>
<keyword evidence="2" id="KW-0540">Nuclease</keyword>
<reference evidence="2" key="1">
    <citation type="submission" date="2021-07" db="EMBL/GenBank/DDBJ databases">
        <authorList>
            <person name="Catto M.A."/>
            <person name="Jacobson A."/>
            <person name="Kennedy G."/>
            <person name="Labadie P."/>
            <person name="Hunt B.G."/>
            <person name="Srinivasan R."/>
        </authorList>
    </citation>
    <scope>NUCLEOTIDE SEQUENCE</scope>
    <source>
        <strain evidence="2">PL_HMW_Pooled</strain>
        <tissue evidence="2">Head</tissue>
    </source>
</reference>
<gene>
    <name evidence="2" type="ORF">KUF71_012326</name>
</gene>
<feature type="region of interest" description="Disordered" evidence="1">
    <location>
        <begin position="1"/>
        <end position="48"/>
    </location>
</feature>
<proteinExistence type="predicted"/>
<feature type="compositionally biased region" description="Low complexity" evidence="1">
    <location>
        <begin position="1"/>
        <end position="19"/>
    </location>
</feature>
<protein>
    <submittedName>
        <fullName evidence="2">tRNA-splicing endonuclease subunit Sen2-1</fullName>
    </submittedName>
</protein>
<keyword evidence="2" id="KW-0255">Endonuclease</keyword>
<comment type="caution">
    <text evidence="2">The sequence shown here is derived from an EMBL/GenBank/DDBJ whole genome shotgun (WGS) entry which is preliminary data.</text>
</comment>
<keyword evidence="2" id="KW-0378">Hydrolase</keyword>
<organism evidence="2 3">
    <name type="scientific">Frankliniella fusca</name>
    <dbReference type="NCBI Taxonomy" id="407009"/>
    <lineage>
        <taxon>Eukaryota</taxon>
        <taxon>Metazoa</taxon>
        <taxon>Ecdysozoa</taxon>
        <taxon>Arthropoda</taxon>
        <taxon>Hexapoda</taxon>
        <taxon>Insecta</taxon>
        <taxon>Pterygota</taxon>
        <taxon>Neoptera</taxon>
        <taxon>Paraneoptera</taxon>
        <taxon>Thysanoptera</taxon>
        <taxon>Terebrantia</taxon>
        <taxon>Thripoidea</taxon>
        <taxon>Thripidae</taxon>
        <taxon>Frankliniella</taxon>
    </lineage>
</organism>
<dbReference type="EMBL" id="JAHWGI010001182">
    <property type="protein sequence ID" value="KAK3924375.1"/>
    <property type="molecule type" value="Genomic_DNA"/>
</dbReference>
<feature type="compositionally biased region" description="Pro residues" evidence="1">
    <location>
        <begin position="31"/>
        <end position="40"/>
    </location>
</feature>
<keyword evidence="3" id="KW-1185">Reference proteome</keyword>